<name>A0ABT6R8K1_9BACT</name>
<organism evidence="1 2">
    <name type="scientific">Pinibacter soli</name>
    <dbReference type="NCBI Taxonomy" id="3044211"/>
    <lineage>
        <taxon>Bacteria</taxon>
        <taxon>Pseudomonadati</taxon>
        <taxon>Bacteroidota</taxon>
        <taxon>Chitinophagia</taxon>
        <taxon>Chitinophagales</taxon>
        <taxon>Chitinophagaceae</taxon>
        <taxon>Pinibacter</taxon>
    </lineage>
</organism>
<accession>A0ABT6R8K1</accession>
<reference evidence="1 2" key="1">
    <citation type="submission" date="2023-05" db="EMBL/GenBank/DDBJ databases">
        <title>Genome sequence of Pinibacter sp. MAH-24.</title>
        <authorList>
            <person name="Huq M.A."/>
        </authorList>
    </citation>
    <scope>NUCLEOTIDE SEQUENCE [LARGE SCALE GENOMIC DNA]</scope>
    <source>
        <strain evidence="1 2">MAH-24</strain>
    </source>
</reference>
<evidence type="ECO:0008006" key="3">
    <source>
        <dbReference type="Google" id="ProtNLM"/>
    </source>
</evidence>
<dbReference type="EMBL" id="JASBRG010000001">
    <property type="protein sequence ID" value="MDI3318224.1"/>
    <property type="molecule type" value="Genomic_DNA"/>
</dbReference>
<protein>
    <recommendedName>
        <fullName evidence="3">Peptidase C39-like domain-containing protein</fullName>
    </recommendedName>
</protein>
<evidence type="ECO:0000313" key="2">
    <source>
        <dbReference type="Proteomes" id="UP001226434"/>
    </source>
</evidence>
<sequence length="686" mass="78538">MKKIILLLVLSLGLIPCINKGRLEISGTRVYAYGDEDNDYGWGDLNNIDDIADWLNNHGNEYDIDYNIYTDADDFRRDNPGYWDPYMDNDDNNYNSNVGSTSTSEYNEGLSKGSIATIFTYLESHFPDLYFIKGGSEYYITVYLPNNEGRPFEEIAKIFSQADNVRFMNEYKELWKSINNPDGSGSGMTGQDGYKFFDTDFSWGDKANNPGDNSQTPWGDNEPDDEIYGRDVSFYYSLYGPYNYSNYTPFTRLFLIKMPLTISQANYLNILSMMCPDVANELKANLEQNDYDQLSRAAFLMTMNSMLNGEDLNVHIRGSLDPLYCYGLLNKYDPYFARMVSTEDYDQMLRAAWYRTKAKTTPGKYNEALYNVLKYLVEIDVAKRECVGGGTETPNGTTPQSSKEDALKRIEARKWVFDQPNNKWKNIDPKKYLTNLIENVKNPDRLNQGADIPLNNIKGTDFCGLAALFNSWMATDPVGYVDFMIDLYQTGIAFYNKVEIFSDYKIDELAGTLPQGCKSGSNAPLYDNHADQLMFLVFSKKYKGALNIDRTLYDKGKESSPIWAGTTLNKFKDIAREFLSYSIDWRGDDLKNVRDDEVTGMNYFVEQQSKGTVTLFVNGPKLRNEVNPPPNVSGTHFVKLVDIHKLPDGKYNLTYWDYGREAKPRILSWKELCDLLYAVITLKVKK</sequence>
<comment type="caution">
    <text evidence="1">The sequence shown here is derived from an EMBL/GenBank/DDBJ whole genome shotgun (WGS) entry which is preliminary data.</text>
</comment>
<gene>
    <name evidence="1" type="ORF">QJ048_00470</name>
</gene>
<proteinExistence type="predicted"/>
<dbReference type="Proteomes" id="UP001226434">
    <property type="component" value="Unassembled WGS sequence"/>
</dbReference>
<evidence type="ECO:0000313" key="1">
    <source>
        <dbReference type="EMBL" id="MDI3318224.1"/>
    </source>
</evidence>
<keyword evidence="2" id="KW-1185">Reference proteome</keyword>
<dbReference type="RefSeq" id="WP_282332339.1">
    <property type="nucleotide sequence ID" value="NZ_JASBRG010000001.1"/>
</dbReference>